<name>A0A916WMP0_9SPHN</name>
<dbReference type="InterPro" id="IPR038081">
    <property type="entry name" value="CalX-like_sf"/>
</dbReference>
<dbReference type="Gene3D" id="2.60.40.2030">
    <property type="match status" value="1"/>
</dbReference>
<gene>
    <name evidence="6" type="ORF">GCM10011380_00830</name>
</gene>
<comment type="caution">
    <text evidence="6">The sequence shown here is derived from an EMBL/GenBank/DDBJ whole genome shotgun (WGS) entry which is preliminary data.</text>
</comment>
<dbReference type="InterPro" id="IPR003644">
    <property type="entry name" value="Calx_beta"/>
</dbReference>
<evidence type="ECO:0000256" key="4">
    <source>
        <dbReference type="ARBA" id="ARBA00023065"/>
    </source>
</evidence>
<dbReference type="PANTHER" id="PTHR11878">
    <property type="entry name" value="SODIUM/CALCIUM EXCHANGER"/>
    <property type="match status" value="1"/>
</dbReference>
<reference evidence="6" key="2">
    <citation type="submission" date="2020-09" db="EMBL/GenBank/DDBJ databases">
        <authorList>
            <person name="Sun Q."/>
            <person name="Zhou Y."/>
        </authorList>
    </citation>
    <scope>NUCLEOTIDE SEQUENCE</scope>
    <source>
        <strain evidence="6">CGMCC 1.15330</strain>
    </source>
</reference>
<protein>
    <recommendedName>
        <fullName evidence="5">Calx-beta domain-containing protein</fullName>
    </recommendedName>
</protein>
<keyword evidence="4" id="KW-0813">Transport</keyword>
<keyword evidence="3" id="KW-0106">Calcium</keyword>
<dbReference type="Proteomes" id="UP000623067">
    <property type="component" value="Unassembled WGS sequence"/>
</dbReference>
<dbReference type="Pfam" id="PF03160">
    <property type="entry name" value="Calx-beta"/>
    <property type="match status" value="1"/>
</dbReference>
<dbReference type="GO" id="GO:0016020">
    <property type="term" value="C:membrane"/>
    <property type="evidence" value="ECO:0007669"/>
    <property type="project" value="InterPro"/>
</dbReference>
<evidence type="ECO:0000313" key="6">
    <source>
        <dbReference type="EMBL" id="GGB15236.1"/>
    </source>
</evidence>
<proteinExistence type="predicted"/>
<dbReference type="PANTHER" id="PTHR11878:SF65">
    <property type="entry name" value="NA_CA-EXCHANGE PROTEIN, ISOFORM G"/>
    <property type="match status" value="1"/>
</dbReference>
<keyword evidence="4" id="KW-0406">Ion transport</keyword>
<reference evidence="6" key="1">
    <citation type="journal article" date="2014" name="Int. J. Syst. Evol. Microbiol.">
        <title>Complete genome sequence of Corynebacterium casei LMG S-19264T (=DSM 44701T), isolated from a smear-ripened cheese.</title>
        <authorList>
            <consortium name="US DOE Joint Genome Institute (JGI-PGF)"/>
            <person name="Walter F."/>
            <person name="Albersmeier A."/>
            <person name="Kalinowski J."/>
            <person name="Ruckert C."/>
        </authorList>
    </citation>
    <scope>NUCLEOTIDE SEQUENCE</scope>
    <source>
        <strain evidence="6">CGMCC 1.15330</strain>
    </source>
</reference>
<accession>A0A916WMP0</accession>
<evidence type="ECO:0000256" key="2">
    <source>
        <dbReference type="ARBA" id="ARBA00022737"/>
    </source>
</evidence>
<evidence type="ECO:0000256" key="3">
    <source>
        <dbReference type="ARBA" id="ARBA00022837"/>
    </source>
</evidence>
<evidence type="ECO:0000259" key="5">
    <source>
        <dbReference type="SMART" id="SM00237"/>
    </source>
</evidence>
<keyword evidence="1" id="KW-0732">Signal</keyword>
<dbReference type="EMBL" id="BMIH01000001">
    <property type="protein sequence ID" value="GGB15236.1"/>
    <property type="molecule type" value="Genomic_DNA"/>
</dbReference>
<organism evidence="6 7">
    <name type="scientific">Sphingomonas metalli</name>
    <dbReference type="NCBI Taxonomy" id="1779358"/>
    <lineage>
        <taxon>Bacteria</taxon>
        <taxon>Pseudomonadati</taxon>
        <taxon>Pseudomonadota</taxon>
        <taxon>Alphaproteobacteria</taxon>
        <taxon>Sphingomonadales</taxon>
        <taxon>Sphingomonadaceae</taxon>
        <taxon>Sphingomonas</taxon>
    </lineage>
</organism>
<evidence type="ECO:0000313" key="7">
    <source>
        <dbReference type="Proteomes" id="UP000623067"/>
    </source>
</evidence>
<evidence type="ECO:0000256" key="1">
    <source>
        <dbReference type="ARBA" id="ARBA00022729"/>
    </source>
</evidence>
<keyword evidence="7" id="KW-1185">Reference proteome</keyword>
<dbReference type="InterPro" id="IPR051171">
    <property type="entry name" value="CaCA"/>
</dbReference>
<dbReference type="GO" id="GO:0007154">
    <property type="term" value="P:cell communication"/>
    <property type="evidence" value="ECO:0007669"/>
    <property type="project" value="InterPro"/>
</dbReference>
<sequence length="342" mass="35386">MIGLRRFGRLKLGLRLGGVPVVGPTLDNTRGDTTAYQAQDIQGFSARHAAIRTTLASLGVTVSSNLARLPQAVFDELDAALTTLENPVPTPQPSISFDSGTANVAEGQTVASTLTVTRNGATGPLTVNLATSGTATSGTDYTALSATLTIPDGQNSVSFDVVTSDDSAVEGDETIVVTATLAGYSGYAGVSASKTITITDATDRQPSAHWGPFNLSAGQTETYPTTSTSQTTVFATASAQIDCDIYIPYDGAGNYNRAYFTNTNIRVEAYRNGGFITALNQAWDYGPPAQGTVVQISGRPDGGRIIVGSLDFNIPFGGFPGAPTQVLVAANNAITALTIDAD</sequence>
<dbReference type="GO" id="GO:0030001">
    <property type="term" value="P:metal ion transport"/>
    <property type="evidence" value="ECO:0007669"/>
    <property type="project" value="TreeGrafter"/>
</dbReference>
<dbReference type="AlphaFoldDB" id="A0A916WMP0"/>
<dbReference type="SMART" id="SM00237">
    <property type="entry name" value="Calx_beta"/>
    <property type="match status" value="1"/>
</dbReference>
<keyword evidence="2" id="KW-0677">Repeat</keyword>
<dbReference type="SUPFAM" id="SSF141072">
    <property type="entry name" value="CalX-like"/>
    <property type="match status" value="1"/>
</dbReference>
<feature type="domain" description="Calx-beta" evidence="5">
    <location>
        <begin position="82"/>
        <end position="180"/>
    </location>
</feature>
<dbReference type="RefSeq" id="WP_188656654.1">
    <property type="nucleotide sequence ID" value="NZ_BMIH01000001.1"/>
</dbReference>